<accession>A0A0N4V7J7</accession>
<keyword evidence="4" id="KW-1185">Reference proteome</keyword>
<dbReference type="Proteomes" id="UP000274131">
    <property type="component" value="Unassembled WGS sequence"/>
</dbReference>
<feature type="repeat" description="WD" evidence="1">
    <location>
        <begin position="218"/>
        <end position="240"/>
    </location>
</feature>
<dbReference type="PANTHER" id="PTHR19863:SF5">
    <property type="entry name" value="WD REPEAT-CONTAINING PROTEIN 47"/>
    <property type="match status" value="1"/>
</dbReference>
<dbReference type="PROSITE" id="PS50294">
    <property type="entry name" value="WD_REPEATS_REGION"/>
    <property type="match status" value="2"/>
</dbReference>
<dbReference type="OrthoDB" id="187712at2759"/>
<name>A0A0N4V7J7_ENTVE</name>
<dbReference type="WBParaSite" id="EVEC_0000626401-mRNA-1">
    <property type="protein sequence ID" value="EVEC_0000626401-mRNA-1"/>
    <property type="gene ID" value="EVEC_0000626401"/>
</dbReference>
<dbReference type="InterPro" id="IPR040067">
    <property type="entry name" value="WDR47"/>
</dbReference>
<gene>
    <name evidence="3" type="ORF">EVEC_LOCUS5875</name>
</gene>
<dbReference type="AlphaFoldDB" id="A0A0N4V7J7"/>
<dbReference type="InterPro" id="IPR001680">
    <property type="entry name" value="WD40_rpt"/>
</dbReference>
<sequence>MLPVAHEIKRYYRPASQALPPQNSKVPTASGPSDLSQVPSTSDCTVQFVPVCKYEDTQAIRAVAFHPSGRYFALGTNSKQMLICKYPYAENRKSKTTLQNIDVLLKRPKQHRGSVYCIGFNPNGELLATGSNDKTMRLMSFNTEQCKIGAEMELTVHDGTVRDLIFMEDTAHRAVLVSGGAGNCRIHITDCTTGKTFNTHQGHTAAILGLYTWGSASFVSCSQDKTVRFWDLRTAQAIHVVAPSNKMSNAPVTSVCVDPSGKLLVTGHEDASIMLYDISGRRIVQIFRPHGDEVRTVRFSNAAYYLLSGSYDKRIVFTDMRGDLTAPLLYLPVAEHNDKIIQCRWHPHDFSFLSTSADKSAVLWSLPAPPNNM</sequence>
<evidence type="ECO:0000313" key="4">
    <source>
        <dbReference type="Proteomes" id="UP000274131"/>
    </source>
</evidence>
<dbReference type="SUPFAM" id="SSF50978">
    <property type="entry name" value="WD40 repeat-like"/>
    <property type="match status" value="1"/>
</dbReference>
<dbReference type="Gene3D" id="2.130.10.10">
    <property type="entry name" value="YVTN repeat-like/Quinoprotein amine dehydrogenase"/>
    <property type="match status" value="2"/>
</dbReference>
<feature type="repeat" description="WD" evidence="1">
    <location>
        <begin position="245"/>
        <end position="286"/>
    </location>
</feature>
<dbReference type="PROSITE" id="PS50082">
    <property type="entry name" value="WD_REPEATS_2"/>
    <property type="match status" value="4"/>
</dbReference>
<feature type="region of interest" description="Disordered" evidence="2">
    <location>
        <begin position="16"/>
        <end position="39"/>
    </location>
</feature>
<evidence type="ECO:0000313" key="3">
    <source>
        <dbReference type="EMBL" id="VDD91124.1"/>
    </source>
</evidence>
<evidence type="ECO:0000256" key="1">
    <source>
        <dbReference type="PROSITE-ProRule" id="PRU00221"/>
    </source>
</evidence>
<feature type="repeat" description="WD" evidence="1">
    <location>
        <begin position="108"/>
        <end position="138"/>
    </location>
</feature>
<proteinExistence type="predicted"/>
<dbReference type="InterPro" id="IPR015943">
    <property type="entry name" value="WD40/YVTN_repeat-like_dom_sf"/>
</dbReference>
<organism evidence="5">
    <name type="scientific">Enterobius vermicularis</name>
    <name type="common">Human pinworm</name>
    <dbReference type="NCBI Taxonomy" id="51028"/>
    <lineage>
        <taxon>Eukaryota</taxon>
        <taxon>Metazoa</taxon>
        <taxon>Ecdysozoa</taxon>
        <taxon>Nematoda</taxon>
        <taxon>Chromadorea</taxon>
        <taxon>Rhabditida</taxon>
        <taxon>Spirurina</taxon>
        <taxon>Oxyuridomorpha</taxon>
        <taxon>Oxyuroidea</taxon>
        <taxon>Oxyuridae</taxon>
        <taxon>Enterobius</taxon>
    </lineage>
</organism>
<feature type="repeat" description="WD" evidence="1">
    <location>
        <begin position="333"/>
        <end position="366"/>
    </location>
</feature>
<dbReference type="SMART" id="SM00320">
    <property type="entry name" value="WD40"/>
    <property type="match status" value="7"/>
</dbReference>
<evidence type="ECO:0000256" key="2">
    <source>
        <dbReference type="SAM" id="MobiDB-lite"/>
    </source>
</evidence>
<protein>
    <submittedName>
        <fullName evidence="5">WD_REPEATS_REGION domain-containing protein</fullName>
    </submittedName>
</protein>
<dbReference type="InterPro" id="IPR036322">
    <property type="entry name" value="WD40_repeat_dom_sf"/>
</dbReference>
<dbReference type="CDD" id="cd00200">
    <property type="entry name" value="WD40"/>
    <property type="match status" value="1"/>
</dbReference>
<dbReference type="STRING" id="51028.A0A0N4V7J7"/>
<evidence type="ECO:0000313" key="5">
    <source>
        <dbReference type="WBParaSite" id="EVEC_0000626401-mRNA-1"/>
    </source>
</evidence>
<feature type="compositionally biased region" description="Polar residues" evidence="2">
    <location>
        <begin position="19"/>
        <end position="39"/>
    </location>
</feature>
<reference evidence="3 4" key="2">
    <citation type="submission" date="2018-10" db="EMBL/GenBank/DDBJ databases">
        <authorList>
            <consortium name="Pathogen Informatics"/>
        </authorList>
    </citation>
    <scope>NUCLEOTIDE SEQUENCE [LARGE SCALE GENOMIC DNA]</scope>
</reference>
<reference evidence="5" key="1">
    <citation type="submission" date="2016-04" db="UniProtKB">
        <authorList>
            <consortium name="WormBaseParasite"/>
        </authorList>
    </citation>
    <scope>IDENTIFICATION</scope>
</reference>
<dbReference type="Pfam" id="PF00400">
    <property type="entry name" value="WD40"/>
    <property type="match status" value="5"/>
</dbReference>
<dbReference type="EMBL" id="UXUI01008298">
    <property type="protein sequence ID" value="VDD91124.1"/>
    <property type="molecule type" value="Genomic_DNA"/>
</dbReference>
<dbReference type="PANTHER" id="PTHR19863">
    <property type="entry name" value="NEMITIN (NEURONAL ENRICHED MAP INTERACTING PROTEIN) HOMOLOG"/>
    <property type="match status" value="1"/>
</dbReference>
<keyword evidence="1" id="KW-0853">WD repeat</keyword>